<dbReference type="EMBL" id="CP008956">
    <property type="protein sequence ID" value="QJQ01243.1"/>
    <property type="molecule type" value="Genomic_DNA"/>
</dbReference>
<accession>A0A6M3ZSJ1</accession>
<reference evidence="2 3" key="1">
    <citation type="journal article" date="2012" name="J. Bacteriol.">
        <title>Genome sequence of the pathogenic Herbaspirillum seropedicae strain Os34, isolated from rice roots.</title>
        <authorList>
            <person name="Ye W."/>
            <person name="Ye S."/>
            <person name="Liu J."/>
            <person name="Chang S."/>
            <person name="Chen M."/>
            <person name="Zhu B."/>
            <person name="Guo L."/>
            <person name="An Q."/>
        </authorList>
    </citation>
    <scope>NUCLEOTIDE SEQUENCE [LARGE SCALE GENOMIC DNA]</scope>
    <source>
        <strain evidence="2 3">Os34</strain>
    </source>
</reference>
<evidence type="ECO:0000313" key="2">
    <source>
        <dbReference type="EMBL" id="QJQ01243.1"/>
    </source>
</evidence>
<sequence>MSISRINTHGHSRAIDYALFLRDYIDMQESQSVQTAAPAPSAPAPAAPPSAPAKAIDHPRRGTRAFLERAPGAAQSRVSNKRRYGDSSEIVQGDITHWQRMDTQASNALEAIPQGDELARGTRVDKPYMRRVSEGREVTQKGAWTATAPAQANKNPGKWTSGLSKSLRERAQFARVHGVLFEAPWLPSSGLAQT</sequence>
<gene>
    <name evidence="2" type="ORF">C798_13660</name>
</gene>
<dbReference type="Proteomes" id="UP000501648">
    <property type="component" value="Chromosome"/>
</dbReference>
<feature type="region of interest" description="Disordered" evidence="1">
    <location>
        <begin position="31"/>
        <end position="57"/>
    </location>
</feature>
<dbReference type="RefSeq" id="WP_017453215.1">
    <property type="nucleotide sequence ID" value="NZ_CP008956.1"/>
</dbReference>
<evidence type="ECO:0000313" key="3">
    <source>
        <dbReference type="Proteomes" id="UP000501648"/>
    </source>
</evidence>
<name>A0A6M3ZSJ1_9BURK</name>
<evidence type="ECO:0000256" key="1">
    <source>
        <dbReference type="SAM" id="MobiDB-lite"/>
    </source>
</evidence>
<feature type="compositionally biased region" description="Pro residues" evidence="1">
    <location>
        <begin position="40"/>
        <end position="51"/>
    </location>
</feature>
<organism evidence="2 3">
    <name type="scientific">Herbaspirillum rubrisubalbicans Os34</name>
    <dbReference type="NCBI Taxonomy" id="1235827"/>
    <lineage>
        <taxon>Bacteria</taxon>
        <taxon>Pseudomonadati</taxon>
        <taxon>Pseudomonadota</taxon>
        <taxon>Betaproteobacteria</taxon>
        <taxon>Burkholderiales</taxon>
        <taxon>Oxalobacteraceae</taxon>
        <taxon>Herbaspirillum</taxon>
    </lineage>
</organism>
<dbReference type="AlphaFoldDB" id="A0A6M3ZSJ1"/>
<protein>
    <submittedName>
        <fullName evidence="2">Uncharacterized protein</fullName>
    </submittedName>
</protein>
<proteinExistence type="predicted"/>